<dbReference type="Proteomes" id="UP000234329">
    <property type="component" value="Unassembled WGS sequence"/>
</dbReference>
<accession>A0A2I1DPJ0</accession>
<evidence type="ECO:0000313" key="1">
    <source>
        <dbReference type="EMBL" id="PKY11759.1"/>
    </source>
</evidence>
<protein>
    <submittedName>
        <fullName evidence="1">Uncharacterized protein</fullName>
    </submittedName>
</protein>
<name>A0A2I1DPJ0_9PROT</name>
<dbReference type="AlphaFoldDB" id="A0A2I1DPJ0"/>
<gene>
    <name evidence="1" type="ORF">B1757_02915</name>
</gene>
<comment type="caution">
    <text evidence="1">The sequence shown here is derived from an EMBL/GenBank/DDBJ whole genome shotgun (WGS) entry which is preliminary data.</text>
</comment>
<evidence type="ECO:0000313" key="2">
    <source>
        <dbReference type="Proteomes" id="UP000234329"/>
    </source>
</evidence>
<keyword evidence="2" id="KW-1185">Reference proteome</keyword>
<organism evidence="1 2">
    <name type="scientific">Acidithiobacillus marinus</name>
    <dbReference type="NCBI Taxonomy" id="187490"/>
    <lineage>
        <taxon>Bacteria</taxon>
        <taxon>Pseudomonadati</taxon>
        <taxon>Pseudomonadota</taxon>
        <taxon>Acidithiobacillia</taxon>
        <taxon>Acidithiobacillales</taxon>
        <taxon>Acidithiobacillaceae</taxon>
        <taxon>Acidithiobacillus</taxon>
    </lineage>
</organism>
<dbReference type="InParanoid" id="A0A2I1DPJ0"/>
<reference evidence="1 2" key="1">
    <citation type="submission" date="2017-03" db="EMBL/GenBank/DDBJ databases">
        <title>Draft genime sequence of the acidophilic sulfur-oxidizing bacterium Acidithiobacillus sp. SH, isolated from seawater.</title>
        <authorList>
            <person name="Sharmin S."/>
            <person name="Tokuhisa M."/>
            <person name="Kanao T."/>
            <person name="Kamimura K."/>
        </authorList>
    </citation>
    <scope>NUCLEOTIDE SEQUENCE [LARGE SCALE GENOMIC DNA]</scope>
    <source>
        <strain evidence="1 2">SH</strain>
    </source>
</reference>
<dbReference type="RefSeq" id="WP_101536900.1">
    <property type="nucleotide sequence ID" value="NZ_MXAV01000007.1"/>
</dbReference>
<dbReference type="EMBL" id="MXAV01000007">
    <property type="protein sequence ID" value="PKY11759.1"/>
    <property type="molecule type" value="Genomic_DNA"/>
</dbReference>
<proteinExistence type="predicted"/>
<sequence length="80" mass="9014">MMDVNEIPDEVLTDIMRNMGYEPDGESDIQAYLDEIGKMDVRTAFNKYLSWQGIIGYTDDIIAALDGIRSAENPKKPSEV</sequence>